<name>A0A6A7WE29_9BACT</name>
<dbReference type="Pfam" id="PF14220">
    <property type="entry name" value="DUF4329"/>
    <property type="match status" value="1"/>
</dbReference>
<dbReference type="Gene3D" id="2.180.10.10">
    <property type="entry name" value="RHS repeat-associated core"/>
    <property type="match status" value="1"/>
</dbReference>
<dbReference type="RefSeq" id="WP_158464295.1">
    <property type="nucleotide sequence ID" value="NZ_VZAD01000093.1"/>
</dbReference>
<feature type="domain" description="DUF4329" evidence="1">
    <location>
        <begin position="198"/>
        <end position="331"/>
    </location>
</feature>
<dbReference type="InterPro" id="IPR050708">
    <property type="entry name" value="T6SS_VgrG/RHS"/>
</dbReference>
<evidence type="ECO:0000259" key="1">
    <source>
        <dbReference type="Pfam" id="PF14220"/>
    </source>
</evidence>
<dbReference type="PANTHER" id="PTHR32305">
    <property type="match status" value="1"/>
</dbReference>
<protein>
    <submittedName>
        <fullName evidence="2">DUF4329 domain-containing protein</fullName>
    </submittedName>
</protein>
<dbReference type="PANTHER" id="PTHR32305:SF15">
    <property type="entry name" value="PROTEIN RHSA-RELATED"/>
    <property type="match status" value="1"/>
</dbReference>
<dbReference type="Proteomes" id="UP000384372">
    <property type="component" value="Unassembled WGS sequence"/>
</dbReference>
<dbReference type="OrthoDB" id="997343at2"/>
<reference evidence="2 3" key="1">
    <citation type="submission" date="2019-09" db="EMBL/GenBank/DDBJ databases">
        <title>Distinct polysaccharide growth profiles of human intestinal Prevotella copri isolates.</title>
        <authorList>
            <person name="Fehlner-Peach H."/>
            <person name="Magnabosco C."/>
            <person name="Raghavan V."/>
            <person name="Scher J.U."/>
            <person name="Tett A."/>
            <person name="Cox L.M."/>
            <person name="Gottsegen C."/>
            <person name="Watters A."/>
            <person name="Wiltshire- Gordon J.D."/>
            <person name="Segata N."/>
            <person name="Bonneau R."/>
            <person name="Littman D.R."/>
        </authorList>
    </citation>
    <scope>NUCLEOTIDE SEQUENCE [LARGE SCALE GENOMIC DNA]</scope>
    <source>
        <strain evidence="3">iAQ1173</strain>
    </source>
</reference>
<accession>A0A6A7WE29</accession>
<sequence>MKYNYYDSNKIVIHGKAVPGQTLAWGETKMLTADKIQSVNTTDYWGNVLYENGRPTTVLSNGRYVLLNQDSTLTWCCVEKDHLGSSRVVMEETSGINRLQINHYYPFGNTFGEYNHCDENTDLQRYKFNGKELDLVHGLRLYDYGARMYDQILGCWTSVDPMTEKYYHISPYVFCLDNPVRMVDRDGKDPWDFFPTADAAAIDFGYFYNDNSIREDREYFSNIFRVRNAQGKIGYTYNVASIGKPHEILSSSSIGFELEATIHTHGAYDVNYIGNNFSGVSMKRGDRYIPFDDLRKSNKQDLKNANANKMNIYLVTPNGSLLKYIYNKGKIITLSTDMPSDKNDPTALNYRYSSIETHPINMEKLLYYFKKMLRLNPKTYE</sequence>
<keyword evidence="3" id="KW-1185">Reference proteome</keyword>
<proteinExistence type="predicted"/>
<dbReference type="NCBIfam" id="TIGR03696">
    <property type="entry name" value="Rhs_assc_core"/>
    <property type="match status" value="1"/>
</dbReference>
<gene>
    <name evidence="2" type="ORF">F7D20_12315</name>
</gene>
<dbReference type="EMBL" id="VZAD01000093">
    <property type="protein sequence ID" value="MQP12720.1"/>
    <property type="molecule type" value="Genomic_DNA"/>
</dbReference>
<dbReference type="AlphaFoldDB" id="A0A6A7WE29"/>
<evidence type="ECO:0000313" key="3">
    <source>
        <dbReference type="Proteomes" id="UP000384372"/>
    </source>
</evidence>
<comment type="caution">
    <text evidence="2">The sequence shown here is derived from an EMBL/GenBank/DDBJ whole genome shotgun (WGS) entry which is preliminary data.</text>
</comment>
<dbReference type="InterPro" id="IPR022385">
    <property type="entry name" value="Rhs_assc_core"/>
</dbReference>
<dbReference type="InterPro" id="IPR025479">
    <property type="entry name" value="DUF4329"/>
</dbReference>
<organism evidence="2 3">
    <name type="scientific">Segatella copri</name>
    <dbReference type="NCBI Taxonomy" id="165179"/>
    <lineage>
        <taxon>Bacteria</taxon>
        <taxon>Pseudomonadati</taxon>
        <taxon>Bacteroidota</taxon>
        <taxon>Bacteroidia</taxon>
        <taxon>Bacteroidales</taxon>
        <taxon>Prevotellaceae</taxon>
        <taxon>Segatella</taxon>
    </lineage>
</organism>
<evidence type="ECO:0000313" key="2">
    <source>
        <dbReference type="EMBL" id="MQP12720.1"/>
    </source>
</evidence>